<keyword evidence="1" id="KW-0732">Signal</keyword>
<evidence type="ECO:0000256" key="1">
    <source>
        <dbReference type="SAM" id="SignalP"/>
    </source>
</evidence>
<feature type="chain" id="PRO_5029009265" evidence="1">
    <location>
        <begin position="19"/>
        <end position="187"/>
    </location>
</feature>
<dbReference type="Gene3D" id="1.20.90.10">
    <property type="entry name" value="Phospholipase A2 domain"/>
    <property type="match status" value="1"/>
</dbReference>
<dbReference type="GO" id="GO:0006644">
    <property type="term" value="P:phospholipid metabolic process"/>
    <property type="evidence" value="ECO:0007669"/>
    <property type="project" value="InterPro"/>
</dbReference>
<protein>
    <submittedName>
        <fullName evidence="2">Toxin candidate TRINITY_DN38706_c0_g2_i1</fullName>
    </submittedName>
</protein>
<dbReference type="PANTHER" id="PTHR37687">
    <property type="entry name" value="AGAP006772-PA"/>
    <property type="match status" value="1"/>
</dbReference>
<sequence length="187" mass="21793">MSKTTLVAVALWFTLVCSMPDKSSVGDKRYQDRKITSYKELLGYYRAAMKDQCKYLKELDGCSLPSDLITQFRDVLTPACFRHDVCYRCAAYYNWSKEKCDEAFLKDMKDICTQRQHTRSFWTLFNRDPCLTTAEQYHTGVKVFGFPYYGKEPRKWCSLNCAENGGNPHYIPDTGHILNLVDFRKLP</sequence>
<organism evidence="2">
    <name type="scientific">Pachycerianthus maua</name>
    <dbReference type="NCBI Taxonomy" id="2736681"/>
    <lineage>
        <taxon>Eukaryota</taxon>
        <taxon>Metazoa</taxon>
        <taxon>Cnidaria</taxon>
        <taxon>Anthozoa</taxon>
        <taxon>Ceriantharia</taxon>
        <taxon>Spirularia</taxon>
        <taxon>Cerianthidae</taxon>
        <taxon>Pachycerianthus</taxon>
    </lineage>
</organism>
<dbReference type="InterPro" id="IPR036444">
    <property type="entry name" value="PLipase_A2_dom_sf"/>
</dbReference>
<reference evidence="2" key="1">
    <citation type="journal article" date="2020" name="Mar. Drugs">
        <title>Transcriptomic Analysis of Four Cerianthid (Cnidaria, Ceriantharia) Venoms.</title>
        <authorList>
            <person name="Klompen A.M.L."/>
            <person name="Macrander J."/>
            <person name="Reitzel A.M."/>
            <person name="Stampar S.N."/>
        </authorList>
    </citation>
    <scope>NUCLEOTIDE SEQUENCE</scope>
</reference>
<feature type="signal peptide" evidence="1">
    <location>
        <begin position="1"/>
        <end position="18"/>
    </location>
</feature>
<dbReference type="Pfam" id="PF09056">
    <property type="entry name" value="Phospholip_A2_3"/>
    <property type="match status" value="1"/>
</dbReference>
<dbReference type="GO" id="GO:0004623">
    <property type="term" value="F:phospholipase A2 activity"/>
    <property type="evidence" value="ECO:0007669"/>
    <property type="project" value="InterPro"/>
</dbReference>
<reference evidence="2" key="2">
    <citation type="submission" date="2020-07" db="EMBL/GenBank/DDBJ databases">
        <authorList>
            <person name="Klompen A.L."/>
            <person name="Macrander J."/>
            <person name="Reitzel A.M."/>
            <person name="Stampar S.N."/>
        </authorList>
    </citation>
    <scope>NUCLEOTIDE SEQUENCE</scope>
</reference>
<name>A0A7G7WZ19_9CNID</name>
<proteinExistence type="evidence at transcript level"/>
<evidence type="ECO:0000313" key="2">
    <source>
        <dbReference type="EMBL" id="QNH72508.1"/>
    </source>
</evidence>
<dbReference type="PANTHER" id="PTHR37687:SF1">
    <property type="entry name" value="AGAP006772-PA"/>
    <property type="match status" value="1"/>
</dbReference>
<dbReference type="EMBL" id="MT747574">
    <property type="protein sequence ID" value="QNH72508.1"/>
    <property type="molecule type" value="mRNA"/>
</dbReference>
<accession>A0A7G7WZ19</accession>
<dbReference type="AlphaFoldDB" id="A0A7G7WZ19"/>
<dbReference type="SUPFAM" id="SSF48619">
    <property type="entry name" value="Phospholipase A2, PLA2"/>
    <property type="match status" value="1"/>
</dbReference>
<dbReference type="InterPro" id="IPR038875">
    <property type="entry name" value="PLA2_conodipine-like"/>
</dbReference>
<dbReference type="InterPro" id="IPR015141">
    <property type="entry name" value="PLipase_A2_prok/fun"/>
</dbReference>
<dbReference type="GO" id="GO:0050482">
    <property type="term" value="P:arachidonate secretion"/>
    <property type="evidence" value="ECO:0007669"/>
    <property type="project" value="InterPro"/>
</dbReference>